<accession>A0ABW1T056</accession>
<evidence type="ECO:0000256" key="3">
    <source>
        <dbReference type="ARBA" id="ARBA00016337"/>
    </source>
</evidence>
<dbReference type="EC" id="2.7.1.180" evidence="2"/>
<evidence type="ECO:0000256" key="7">
    <source>
        <dbReference type="ARBA" id="ARBA00022827"/>
    </source>
</evidence>
<evidence type="ECO:0000256" key="6">
    <source>
        <dbReference type="ARBA" id="ARBA00022723"/>
    </source>
</evidence>
<comment type="caution">
    <text evidence="11">The sequence shown here is derived from an EMBL/GenBank/DDBJ whole genome shotgun (WGS) entry which is preliminary data.</text>
</comment>
<protein>
    <recommendedName>
        <fullName evidence="3">FAD:protein FMN transferase</fullName>
        <ecNumber evidence="2">2.7.1.180</ecNumber>
    </recommendedName>
    <alternativeName>
        <fullName evidence="9">Flavin transferase</fullName>
    </alternativeName>
</protein>
<dbReference type="Pfam" id="PF02424">
    <property type="entry name" value="ApbE"/>
    <property type="match status" value="1"/>
</dbReference>
<evidence type="ECO:0000256" key="4">
    <source>
        <dbReference type="ARBA" id="ARBA00022630"/>
    </source>
</evidence>
<evidence type="ECO:0000256" key="5">
    <source>
        <dbReference type="ARBA" id="ARBA00022679"/>
    </source>
</evidence>
<keyword evidence="4" id="KW-0285">Flavoprotein</keyword>
<dbReference type="Proteomes" id="UP001596138">
    <property type="component" value="Unassembled WGS sequence"/>
</dbReference>
<dbReference type="SUPFAM" id="SSF143631">
    <property type="entry name" value="ApbE-like"/>
    <property type="match status" value="1"/>
</dbReference>
<keyword evidence="7" id="KW-0274">FAD</keyword>
<dbReference type="GO" id="GO:0016740">
    <property type="term" value="F:transferase activity"/>
    <property type="evidence" value="ECO:0007669"/>
    <property type="project" value="UniProtKB-KW"/>
</dbReference>
<dbReference type="InterPro" id="IPR003374">
    <property type="entry name" value="ApbE-like_sf"/>
</dbReference>
<keyword evidence="5 11" id="KW-0808">Transferase</keyword>
<organism evidence="11 12">
    <name type="scientific">Longivirga aurantiaca</name>
    <dbReference type="NCBI Taxonomy" id="1837743"/>
    <lineage>
        <taxon>Bacteria</taxon>
        <taxon>Bacillati</taxon>
        <taxon>Actinomycetota</taxon>
        <taxon>Actinomycetes</taxon>
        <taxon>Sporichthyales</taxon>
        <taxon>Sporichthyaceae</taxon>
        <taxon>Longivirga</taxon>
    </lineage>
</organism>
<keyword evidence="8" id="KW-0460">Magnesium</keyword>
<name>A0ABW1T056_9ACTN</name>
<reference evidence="12" key="1">
    <citation type="journal article" date="2019" name="Int. J. Syst. Evol. Microbiol.">
        <title>The Global Catalogue of Microorganisms (GCM) 10K type strain sequencing project: providing services to taxonomists for standard genome sequencing and annotation.</title>
        <authorList>
            <consortium name="The Broad Institute Genomics Platform"/>
            <consortium name="The Broad Institute Genome Sequencing Center for Infectious Disease"/>
            <person name="Wu L."/>
            <person name="Ma J."/>
        </authorList>
    </citation>
    <scope>NUCLEOTIDE SEQUENCE [LARGE SCALE GENOMIC DNA]</scope>
    <source>
        <strain evidence="12">CGMCC 4.7317</strain>
    </source>
</reference>
<dbReference type="PANTHER" id="PTHR30040">
    <property type="entry name" value="THIAMINE BIOSYNTHESIS LIPOPROTEIN APBE"/>
    <property type="match status" value="1"/>
</dbReference>
<evidence type="ECO:0000256" key="10">
    <source>
        <dbReference type="ARBA" id="ARBA00048540"/>
    </source>
</evidence>
<evidence type="ECO:0000256" key="9">
    <source>
        <dbReference type="ARBA" id="ARBA00031306"/>
    </source>
</evidence>
<comment type="catalytic activity">
    <reaction evidence="10">
        <text>L-threonyl-[protein] + FAD = FMN-L-threonyl-[protein] + AMP + H(+)</text>
        <dbReference type="Rhea" id="RHEA:36847"/>
        <dbReference type="Rhea" id="RHEA-COMP:11060"/>
        <dbReference type="Rhea" id="RHEA-COMP:11061"/>
        <dbReference type="ChEBI" id="CHEBI:15378"/>
        <dbReference type="ChEBI" id="CHEBI:30013"/>
        <dbReference type="ChEBI" id="CHEBI:57692"/>
        <dbReference type="ChEBI" id="CHEBI:74257"/>
        <dbReference type="ChEBI" id="CHEBI:456215"/>
        <dbReference type="EC" id="2.7.1.180"/>
    </reaction>
</comment>
<evidence type="ECO:0000256" key="1">
    <source>
        <dbReference type="ARBA" id="ARBA00001946"/>
    </source>
</evidence>
<sequence>MTGLGTDGLVSYAGPGAWEQRIHVEPVWGTHVVLDLRAPVLTTGIDSIVDDAVAYLHQVDAWFSTYRADTPITMYRNGLLEEFRLPSIVRTVLDACAGARALTDGVFDPWAVRGGVDPSGYVKGWAAGVVADLLVVCGVPNVCVNASGDIACRGFQSPGELWTVGITNPYDTQSVIRAVTVPDGWAVATSGLYERGSHIANTVTGDFGVHYDSATVVGPDAGLADALATACLVEGPTCNRWFVGLPEWSVYLVKDGRAEFFGPAFT</sequence>
<evidence type="ECO:0000313" key="11">
    <source>
        <dbReference type="EMBL" id="MFC6238097.1"/>
    </source>
</evidence>
<comment type="cofactor">
    <cofactor evidence="1">
        <name>Mg(2+)</name>
        <dbReference type="ChEBI" id="CHEBI:18420"/>
    </cofactor>
</comment>
<keyword evidence="6" id="KW-0479">Metal-binding</keyword>
<dbReference type="Gene3D" id="3.10.520.10">
    <property type="entry name" value="ApbE-like domains"/>
    <property type="match status" value="2"/>
</dbReference>
<dbReference type="RefSeq" id="WP_386766002.1">
    <property type="nucleotide sequence ID" value="NZ_JBHSTI010000008.1"/>
</dbReference>
<dbReference type="EMBL" id="JBHSTI010000008">
    <property type="protein sequence ID" value="MFC6238097.1"/>
    <property type="molecule type" value="Genomic_DNA"/>
</dbReference>
<evidence type="ECO:0000313" key="12">
    <source>
        <dbReference type="Proteomes" id="UP001596138"/>
    </source>
</evidence>
<evidence type="ECO:0000256" key="8">
    <source>
        <dbReference type="ARBA" id="ARBA00022842"/>
    </source>
</evidence>
<gene>
    <name evidence="11" type="ORF">ACFQGU_09415</name>
</gene>
<dbReference type="PANTHER" id="PTHR30040:SF2">
    <property type="entry name" value="FAD:PROTEIN FMN TRANSFERASE"/>
    <property type="match status" value="1"/>
</dbReference>
<proteinExistence type="predicted"/>
<dbReference type="InterPro" id="IPR024932">
    <property type="entry name" value="ApbE"/>
</dbReference>
<keyword evidence="12" id="KW-1185">Reference proteome</keyword>
<evidence type="ECO:0000256" key="2">
    <source>
        <dbReference type="ARBA" id="ARBA00011955"/>
    </source>
</evidence>